<dbReference type="PROSITE" id="PS51257">
    <property type="entry name" value="PROKAR_LIPOPROTEIN"/>
    <property type="match status" value="1"/>
</dbReference>
<dbReference type="EMBL" id="QKTX01000014">
    <property type="protein sequence ID" value="PZV79683.1"/>
    <property type="molecule type" value="Genomic_DNA"/>
</dbReference>
<name>A0A326RL61_9BACT</name>
<sequence>MKSSIKFSTVLLCLAVVGCMETGQQQLTENKSIPEPVASDPSDANARKGGGSTGQIYLSVTVDDLKLASDGKGTYTNGIDGISAQFTSPDGSLSLSTSNTRIKNPRKLIFPDGAGYTINPNLSANYLLNIFANDVDPAPYKMQDIPVGTSQVMAMRIWGTNSSGTVEFRLIYNYGIGAGYVTDKVTVTRIDTVTWIIGSTDSDTSNPEATAALTGGNNKDFRGYYSVPFRLVVKRIN</sequence>
<dbReference type="AlphaFoldDB" id="A0A326RL61"/>
<dbReference type="RefSeq" id="WP_146250921.1">
    <property type="nucleotide sequence ID" value="NZ_QKTX01000014.1"/>
</dbReference>
<keyword evidence="3" id="KW-1185">Reference proteome</keyword>
<evidence type="ECO:0000313" key="3">
    <source>
        <dbReference type="Proteomes" id="UP000248917"/>
    </source>
</evidence>
<gene>
    <name evidence="2" type="ORF">CLV31_114116</name>
</gene>
<evidence type="ECO:0000256" key="1">
    <source>
        <dbReference type="SAM" id="MobiDB-lite"/>
    </source>
</evidence>
<evidence type="ECO:0000313" key="2">
    <source>
        <dbReference type="EMBL" id="PZV79683.1"/>
    </source>
</evidence>
<comment type="caution">
    <text evidence="2">The sequence shown here is derived from an EMBL/GenBank/DDBJ whole genome shotgun (WGS) entry which is preliminary data.</text>
</comment>
<proteinExistence type="predicted"/>
<reference evidence="2 3" key="1">
    <citation type="submission" date="2018-06" db="EMBL/GenBank/DDBJ databases">
        <title>Genomic Encyclopedia of Archaeal and Bacterial Type Strains, Phase II (KMG-II): from individual species to whole genera.</title>
        <authorList>
            <person name="Goeker M."/>
        </authorList>
    </citation>
    <scope>NUCLEOTIDE SEQUENCE [LARGE SCALE GENOMIC DNA]</scope>
    <source>
        <strain evidence="2 3">T4</strain>
    </source>
</reference>
<dbReference type="Proteomes" id="UP000248917">
    <property type="component" value="Unassembled WGS sequence"/>
</dbReference>
<feature type="region of interest" description="Disordered" evidence="1">
    <location>
        <begin position="27"/>
        <end position="51"/>
    </location>
</feature>
<accession>A0A326RL61</accession>
<organism evidence="2 3">
    <name type="scientific">Algoriphagus aquaeductus</name>
    <dbReference type="NCBI Taxonomy" id="475299"/>
    <lineage>
        <taxon>Bacteria</taxon>
        <taxon>Pseudomonadati</taxon>
        <taxon>Bacteroidota</taxon>
        <taxon>Cytophagia</taxon>
        <taxon>Cytophagales</taxon>
        <taxon>Cyclobacteriaceae</taxon>
        <taxon>Algoriphagus</taxon>
    </lineage>
</organism>
<protein>
    <submittedName>
        <fullName evidence="2">Uncharacterized protein</fullName>
    </submittedName>
</protein>